<feature type="non-terminal residue" evidence="2">
    <location>
        <position position="80"/>
    </location>
</feature>
<evidence type="ECO:0000256" key="1">
    <source>
        <dbReference type="SAM" id="Phobius"/>
    </source>
</evidence>
<evidence type="ECO:0000313" key="3">
    <source>
        <dbReference type="Proteomes" id="UP000018888"/>
    </source>
</evidence>
<protein>
    <submittedName>
        <fullName evidence="2">Uncharacterized protein</fullName>
    </submittedName>
</protein>
<keyword evidence="3" id="KW-1185">Reference proteome</keyword>
<feature type="transmembrane region" description="Helical" evidence="1">
    <location>
        <begin position="26"/>
        <end position="45"/>
    </location>
</feature>
<keyword evidence="1" id="KW-1133">Transmembrane helix</keyword>
<gene>
    <name evidence="2" type="ORF">GLOIN_2v1740706</name>
</gene>
<keyword evidence="1" id="KW-0472">Membrane</keyword>
<sequence length="80" mass="9721">MKNFLRQKLDMMLLFTLVKSNMLRKFMLIQIFYLLGLNTFVLLFLMNGLRKRMENLFSKIQIFLHNYLILFLGLFIVEIL</sequence>
<dbReference type="AlphaFoldDB" id="A0A2P4NK12"/>
<organism evidence="2 3">
    <name type="scientific">Rhizophagus irregularis (strain DAOM 181602 / DAOM 197198 / MUCL 43194)</name>
    <name type="common">Arbuscular mycorrhizal fungus</name>
    <name type="synonym">Glomus intraradices</name>
    <dbReference type="NCBI Taxonomy" id="747089"/>
    <lineage>
        <taxon>Eukaryota</taxon>
        <taxon>Fungi</taxon>
        <taxon>Fungi incertae sedis</taxon>
        <taxon>Mucoromycota</taxon>
        <taxon>Glomeromycotina</taxon>
        <taxon>Glomeromycetes</taxon>
        <taxon>Glomerales</taxon>
        <taxon>Glomeraceae</taxon>
        <taxon>Rhizophagus</taxon>
    </lineage>
</organism>
<name>A0A2P4NK12_RHIID</name>
<feature type="transmembrane region" description="Helical" evidence="1">
    <location>
        <begin position="57"/>
        <end position="77"/>
    </location>
</feature>
<reference evidence="2 3" key="1">
    <citation type="journal article" date="2013" name="Proc. Natl. Acad. Sci. U.S.A.">
        <title>Genome of an arbuscular mycorrhizal fungus provides insight into the oldest plant symbiosis.</title>
        <authorList>
            <person name="Tisserant E."/>
            <person name="Malbreil M."/>
            <person name="Kuo A."/>
            <person name="Kohler A."/>
            <person name="Symeonidi A."/>
            <person name="Balestrini R."/>
            <person name="Charron P."/>
            <person name="Duensing N."/>
            <person name="Frei Dit Frey N."/>
            <person name="Gianinazzi-Pearson V."/>
            <person name="Gilbert L.B."/>
            <person name="Handa Y."/>
            <person name="Herr J.R."/>
            <person name="Hijri M."/>
            <person name="Koul R."/>
            <person name="Kawaguchi M."/>
            <person name="Krajinski F."/>
            <person name="Lammers P.J."/>
            <person name="Masclaux F.G."/>
            <person name="Murat C."/>
            <person name="Morin E."/>
            <person name="Ndikumana S."/>
            <person name="Pagni M."/>
            <person name="Petitpierre D."/>
            <person name="Requena N."/>
            <person name="Rosikiewicz P."/>
            <person name="Riley R."/>
            <person name="Saito K."/>
            <person name="San Clemente H."/>
            <person name="Shapiro H."/>
            <person name="van Tuinen D."/>
            <person name="Becard G."/>
            <person name="Bonfante P."/>
            <person name="Paszkowski U."/>
            <person name="Shachar-Hill Y.Y."/>
            <person name="Tuskan G.A."/>
            <person name="Young P.W."/>
            <person name="Sanders I.R."/>
            <person name="Henrissat B."/>
            <person name="Rensing S.A."/>
            <person name="Grigoriev I.V."/>
            <person name="Corradi N."/>
            <person name="Roux C."/>
            <person name="Martin F."/>
        </authorList>
    </citation>
    <scope>NUCLEOTIDE SEQUENCE [LARGE SCALE GENOMIC DNA]</scope>
    <source>
        <strain evidence="2 3">DAOM 197198</strain>
    </source>
</reference>
<keyword evidence="1" id="KW-0812">Transmembrane</keyword>
<evidence type="ECO:0000313" key="2">
    <source>
        <dbReference type="EMBL" id="POG53477.1"/>
    </source>
</evidence>
<dbReference type="Proteomes" id="UP000018888">
    <property type="component" value="Unassembled WGS sequence"/>
</dbReference>
<proteinExistence type="predicted"/>
<accession>A0A2P4NK12</accession>
<comment type="caution">
    <text evidence="2">The sequence shown here is derived from an EMBL/GenBank/DDBJ whole genome shotgun (WGS) entry which is preliminary data.</text>
</comment>
<reference evidence="2 3" key="2">
    <citation type="journal article" date="2018" name="New Phytol.">
        <title>High intraspecific genome diversity in the model arbuscular mycorrhizal symbiont Rhizophagus irregularis.</title>
        <authorList>
            <person name="Chen E.C.H."/>
            <person name="Morin E."/>
            <person name="Beaudet D."/>
            <person name="Noel J."/>
            <person name="Yildirir G."/>
            <person name="Ndikumana S."/>
            <person name="Charron P."/>
            <person name="St-Onge C."/>
            <person name="Giorgi J."/>
            <person name="Kruger M."/>
            <person name="Marton T."/>
            <person name="Ropars J."/>
            <person name="Grigoriev I.V."/>
            <person name="Hainaut M."/>
            <person name="Henrissat B."/>
            <person name="Roux C."/>
            <person name="Martin F."/>
            <person name="Corradi N."/>
        </authorList>
    </citation>
    <scope>NUCLEOTIDE SEQUENCE [LARGE SCALE GENOMIC DNA]</scope>
    <source>
        <strain evidence="2 3">DAOM 197198</strain>
    </source>
</reference>
<dbReference type="EMBL" id="AUPC02001008">
    <property type="protein sequence ID" value="POG53477.1"/>
    <property type="molecule type" value="Genomic_DNA"/>
</dbReference>